<dbReference type="RefSeq" id="WP_039426781.1">
    <property type="nucleotide sequence ID" value="NZ_JRAK01000153.1"/>
</dbReference>
<proteinExistence type="predicted"/>
<accession>A0A0A2F2D0</accession>
<evidence type="ECO:0000313" key="3">
    <source>
        <dbReference type="Proteomes" id="UP000030146"/>
    </source>
</evidence>
<keyword evidence="3" id="KW-1185">Reference proteome</keyword>
<protein>
    <recommendedName>
        <fullName evidence="4">Outer membrane protein beta-barrel domain-containing protein</fullName>
    </recommendedName>
</protein>
<sequence length="297" mass="33164">MKKAFLFGLAGIFFVQMAIAGKPAQVSLDTTVRIDDKVVVINETEDDIDITLYRYNADGTHGRSEQVFKGVYLKGRSIEQRFRNTIFDVPLNLTRSSKCTGDKRIRSIGLGSFKLGFVNLTGSAGEHVNASSSLRYTLGLMSVSYRLNDWLVIAPNLDIEFNSIHLKNNHSFQDVEGLTQVLQAAEGITYDNSRLHITYMNVAVPFMMKKCRSSFSLYAAPVLKFKTASSSKVWLPDNKSHQKHGRDLNLNPIVLEARVGINYSAFNLYGSYTLTPLFRSGKGPDTRMFAIGFGFGF</sequence>
<name>A0A0A2F2D0_9PORP</name>
<organism evidence="2 3">
    <name type="scientific">Porphyromonas gulae</name>
    <dbReference type="NCBI Taxonomy" id="111105"/>
    <lineage>
        <taxon>Bacteria</taxon>
        <taxon>Pseudomonadati</taxon>
        <taxon>Bacteroidota</taxon>
        <taxon>Bacteroidia</taxon>
        <taxon>Bacteroidales</taxon>
        <taxon>Porphyromonadaceae</taxon>
        <taxon>Porphyromonas</taxon>
    </lineage>
</organism>
<evidence type="ECO:0008006" key="4">
    <source>
        <dbReference type="Google" id="ProtNLM"/>
    </source>
</evidence>
<feature type="signal peptide" evidence="1">
    <location>
        <begin position="1"/>
        <end position="20"/>
    </location>
</feature>
<gene>
    <name evidence="2" type="ORF">HR15_11550</name>
</gene>
<reference evidence="2 3" key="1">
    <citation type="submission" date="2014-08" db="EMBL/GenBank/DDBJ databases">
        <title>Porphyromonas gulae strain:COT-052_OH3439 Genome sequencing.</title>
        <authorList>
            <person name="Wallis C."/>
            <person name="Deusch O."/>
            <person name="O'Flynn C."/>
            <person name="Davis I."/>
            <person name="Jospin G."/>
            <person name="Darling A.E."/>
            <person name="Coil D.A."/>
            <person name="Alexiev A."/>
            <person name="Horsfall A."/>
            <person name="Kirkwood N."/>
            <person name="Harris S."/>
            <person name="Eisen J.A."/>
        </authorList>
    </citation>
    <scope>NUCLEOTIDE SEQUENCE [LARGE SCALE GENOMIC DNA]</scope>
    <source>
        <strain evidence="3">COT-052 OH3439</strain>
    </source>
</reference>
<dbReference type="EMBL" id="JRAK01000153">
    <property type="protein sequence ID" value="KGN84190.1"/>
    <property type="molecule type" value="Genomic_DNA"/>
</dbReference>
<feature type="chain" id="PRO_5001987180" description="Outer membrane protein beta-barrel domain-containing protein" evidence="1">
    <location>
        <begin position="21"/>
        <end position="297"/>
    </location>
</feature>
<dbReference type="AlphaFoldDB" id="A0A0A2F2D0"/>
<evidence type="ECO:0000256" key="1">
    <source>
        <dbReference type="SAM" id="SignalP"/>
    </source>
</evidence>
<evidence type="ECO:0000313" key="2">
    <source>
        <dbReference type="EMBL" id="KGN84190.1"/>
    </source>
</evidence>
<keyword evidence="1" id="KW-0732">Signal</keyword>
<comment type="caution">
    <text evidence="2">The sequence shown here is derived from an EMBL/GenBank/DDBJ whole genome shotgun (WGS) entry which is preliminary data.</text>
</comment>
<dbReference type="Proteomes" id="UP000030146">
    <property type="component" value="Unassembled WGS sequence"/>
</dbReference>